<reference evidence="3 4" key="1">
    <citation type="journal article" date="2019" name="Int. J. Syst. Evol. Microbiol.">
        <title>The Global Catalogue of Microorganisms (GCM) 10K type strain sequencing project: providing services to taxonomists for standard genome sequencing and annotation.</title>
        <authorList>
            <consortium name="The Broad Institute Genomics Platform"/>
            <consortium name="The Broad Institute Genome Sequencing Center for Infectious Disease"/>
            <person name="Wu L."/>
            <person name="Ma J."/>
        </authorList>
    </citation>
    <scope>NUCLEOTIDE SEQUENCE [LARGE SCALE GENOMIC DNA]</scope>
    <source>
        <strain evidence="3 4">JCM 16014</strain>
    </source>
</reference>
<dbReference type="Pfam" id="PF12728">
    <property type="entry name" value="HTH_17"/>
    <property type="match status" value="1"/>
</dbReference>
<feature type="domain" description="Helix-turn-helix" evidence="2">
    <location>
        <begin position="21"/>
        <end position="71"/>
    </location>
</feature>
<dbReference type="Gene3D" id="1.10.10.10">
    <property type="entry name" value="Winged helix-like DNA-binding domain superfamily/Winged helix DNA-binding domain"/>
    <property type="match status" value="1"/>
</dbReference>
<comment type="caution">
    <text evidence="3">The sequence shown here is derived from an EMBL/GenBank/DDBJ whole genome shotgun (WGS) entry which is preliminary data.</text>
</comment>
<dbReference type="EMBL" id="BAAAQN010000097">
    <property type="protein sequence ID" value="GAA2064642.1"/>
    <property type="molecule type" value="Genomic_DNA"/>
</dbReference>
<dbReference type="Proteomes" id="UP001500751">
    <property type="component" value="Unassembled WGS sequence"/>
</dbReference>
<evidence type="ECO:0000313" key="4">
    <source>
        <dbReference type="Proteomes" id="UP001500751"/>
    </source>
</evidence>
<dbReference type="RefSeq" id="WP_344671924.1">
    <property type="nucleotide sequence ID" value="NZ_BAAAQN010000097.1"/>
</dbReference>
<proteinExistence type="predicted"/>
<dbReference type="InterPro" id="IPR036388">
    <property type="entry name" value="WH-like_DNA-bd_sf"/>
</dbReference>
<keyword evidence="4" id="KW-1185">Reference proteome</keyword>
<feature type="region of interest" description="Disordered" evidence="1">
    <location>
        <begin position="267"/>
        <end position="287"/>
    </location>
</feature>
<sequence>MSDALLPVSLAERLDGSPDLVSVRQIADAVGVAVVTVRKWVATGTWPVSVEKIGREWVYPRPAIEEWLRAHEAGRLDAGDLGSDPDEMLTTRQIAERTGYRQSTVSSYFSLYGPTSSDPFPPADAVGRRRAGDVQAWFSRRRTRSGARAAAPKPGKTKRAPIARDVIDVHGIAQATGKSLDEAKTLMRRRSLAAMQLQDKVGRSRVWPRKELLAELRRLDRLEHEPAPPPRKAPRVDRRWLAGSPKSATEIAEHYGVTISAVMKRIERARSSGDPDRQPPEPIDASVRVKRYNPAAFDRFWQGDAAAK</sequence>
<name>A0ABN2VMF6_9ACTN</name>
<evidence type="ECO:0000259" key="2">
    <source>
        <dbReference type="Pfam" id="PF12728"/>
    </source>
</evidence>
<dbReference type="SUPFAM" id="SSF46955">
    <property type="entry name" value="Putative DNA-binding domain"/>
    <property type="match status" value="1"/>
</dbReference>
<protein>
    <recommendedName>
        <fullName evidence="2">Helix-turn-helix domain-containing protein</fullName>
    </recommendedName>
</protein>
<evidence type="ECO:0000313" key="3">
    <source>
        <dbReference type="EMBL" id="GAA2064642.1"/>
    </source>
</evidence>
<gene>
    <name evidence="3" type="ORF">GCM10009839_90230</name>
</gene>
<dbReference type="InterPro" id="IPR041657">
    <property type="entry name" value="HTH_17"/>
</dbReference>
<accession>A0ABN2VMF6</accession>
<feature type="compositionally biased region" description="Basic and acidic residues" evidence="1">
    <location>
        <begin position="267"/>
        <end position="279"/>
    </location>
</feature>
<dbReference type="InterPro" id="IPR009061">
    <property type="entry name" value="DNA-bd_dom_put_sf"/>
</dbReference>
<evidence type="ECO:0000256" key="1">
    <source>
        <dbReference type="SAM" id="MobiDB-lite"/>
    </source>
</evidence>
<organism evidence="3 4">
    <name type="scientific">Catenulispora yoronensis</name>
    <dbReference type="NCBI Taxonomy" id="450799"/>
    <lineage>
        <taxon>Bacteria</taxon>
        <taxon>Bacillati</taxon>
        <taxon>Actinomycetota</taxon>
        <taxon>Actinomycetes</taxon>
        <taxon>Catenulisporales</taxon>
        <taxon>Catenulisporaceae</taxon>
        <taxon>Catenulispora</taxon>
    </lineage>
</organism>